<evidence type="ECO:0000256" key="2">
    <source>
        <dbReference type="SAM" id="SignalP"/>
    </source>
</evidence>
<dbReference type="PANTHER" id="PTHR36571:SF1">
    <property type="entry name" value="PROTEIN YGIW"/>
    <property type="match status" value="1"/>
</dbReference>
<dbReference type="EMBL" id="SNVV01000016">
    <property type="protein sequence ID" value="TDN48193.1"/>
    <property type="molecule type" value="Genomic_DNA"/>
</dbReference>
<accession>A0A4R6DT57</accession>
<proteinExistence type="predicted"/>
<reference evidence="3 4" key="1">
    <citation type="submission" date="2019-03" db="EMBL/GenBank/DDBJ databases">
        <title>Genomic Encyclopedia of Type Strains, Phase IV (KMG-IV): sequencing the most valuable type-strain genomes for metagenomic binning, comparative biology and taxonomic classification.</title>
        <authorList>
            <person name="Goeker M."/>
        </authorList>
    </citation>
    <scope>NUCLEOTIDE SEQUENCE [LARGE SCALE GENOMIC DNA]</scope>
    <source>
        <strain evidence="3 4">DSM 12121</strain>
    </source>
</reference>
<dbReference type="Pfam" id="PF04076">
    <property type="entry name" value="BOF"/>
    <property type="match status" value="1"/>
</dbReference>
<organism evidence="3 4">
    <name type="scientific">Azoarcus indigens</name>
    <dbReference type="NCBI Taxonomy" id="29545"/>
    <lineage>
        <taxon>Bacteria</taxon>
        <taxon>Pseudomonadati</taxon>
        <taxon>Pseudomonadota</taxon>
        <taxon>Betaproteobacteria</taxon>
        <taxon>Rhodocyclales</taxon>
        <taxon>Zoogloeaceae</taxon>
        <taxon>Azoarcus</taxon>
    </lineage>
</organism>
<evidence type="ECO:0000313" key="4">
    <source>
        <dbReference type="Proteomes" id="UP000295129"/>
    </source>
</evidence>
<sequence length="123" mass="13546">MNISKKFLLGGMLAGSLALLQPAIGQAQYTGPSTHQAPATVAEILKNPVDDQDVVLRGHLLRKVGNEKYIFSDGTGEIRVEIEAEDFPPEHIDDKVQVEIRGEVEKDFLESPEIDVEALRKLP</sequence>
<feature type="signal peptide" evidence="2">
    <location>
        <begin position="1"/>
        <end position="27"/>
    </location>
</feature>
<evidence type="ECO:0000313" key="3">
    <source>
        <dbReference type="EMBL" id="TDN48193.1"/>
    </source>
</evidence>
<dbReference type="InterPro" id="IPR005220">
    <property type="entry name" value="CarO-like"/>
</dbReference>
<keyword evidence="4" id="KW-1185">Reference proteome</keyword>
<dbReference type="AlphaFoldDB" id="A0A4R6DT57"/>
<protein>
    <submittedName>
        <fullName evidence="3">Uncharacterized protein (TIGR00156 family)</fullName>
    </submittedName>
</protein>
<comment type="caution">
    <text evidence="3">The sequence shown here is derived from an EMBL/GenBank/DDBJ whole genome shotgun (WGS) entry which is preliminary data.</text>
</comment>
<gene>
    <name evidence="3" type="ORF">C7389_11698</name>
</gene>
<dbReference type="Proteomes" id="UP000295129">
    <property type="component" value="Unassembled WGS sequence"/>
</dbReference>
<dbReference type="PANTHER" id="PTHR36571">
    <property type="entry name" value="PROTEIN YGIW"/>
    <property type="match status" value="1"/>
</dbReference>
<dbReference type="NCBIfam" id="NF033674">
    <property type="entry name" value="stress_OB_fold"/>
    <property type="match status" value="1"/>
</dbReference>
<dbReference type="InterPro" id="IPR036700">
    <property type="entry name" value="BOBF_sf"/>
</dbReference>
<dbReference type="SUPFAM" id="SSF101756">
    <property type="entry name" value="Hypothetical protein YgiW"/>
    <property type="match status" value="1"/>
</dbReference>
<evidence type="ECO:0000256" key="1">
    <source>
        <dbReference type="ARBA" id="ARBA00022729"/>
    </source>
</evidence>
<dbReference type="Gene3D" id="2.40.50.200">
    <property type="entry name" value="Bacterial OB-fold"/>
    <property type="match status" value="1"/>
</dbReference>
<dbReference type="RefSeq" id="WP_211168485.1">
    <property type="nucleotide sequence ID" value="NZ_SNVV01000016.1"/>
</dbReference>
<name>A0A4R6DT57_9RHOO</name>
<feature type="chain" id="PRO_5020489160" evidence="2">
    <location>
        <begin position="28"/>
        <end position="123"/>
    </location>
</feature>
<keyword evidence="1 2" id="KW-0732">Signal</keyword>